<keyword evidence="7" id="KW-0560">Oxidoreductase</keyword>
<organism evidence="10 11">
    <name type="scientific">Cytospora leucostoma</name>
    <dbReference type="NCBI Taxonomy" id="1230097"/>
    <lineage>
        <taxon>Eukaryota</taxon>
        <taxon>Fungi</taxon>
        <taxon>Dikarya</taxon>
        <taxon>Ascomycota</taxon>
        <taxon>Pezizomycotina</taxon>
        <taxon>Sordariomycetes</taxon>
        <taxon>Sordariomycetidae</taxon>
        <taxon>Diaporthales</taxon>
        <taxon>Cytosporaceae</taxon>
        <taxon>Cytospora</taxon>
    </lineage>
</organism>
<comment type="cofactor">
    <cofactor evidence="1">
        <name>FMN</name>
        <dbReference type="ChEBI" id="CHEBI:58210"/>
    </cofactor>
</comment>
<dbReference type="InterPro" id="IPR001433">
    <property type="entry name" value="OxRdtase_FAD/NAD-bd"/>
</dbReference>
<dbReference type="SUPFAM" id="SSF63380">
    <property type="entry name" value="Riboflavin synthase domain-like"/>
    <property type="match status" value="1"/>
</dbReference>
<dbReference type="EMBL" id="LKEB01000013">
    <property type="protein sequence ID" value="ROW14522.1"/>
    <property type="molecule type" value="Genomic_DNA"/>
</dbReference>
<dbReference type="AlphaFoldDB" id="A0A423XEE0"/>
<dbReference type="Proteomes" id="UP000285146">
    <property type="component" value="Unassembled WGS sequence"/>
</dbReference>
<keyword evidence="6" id="KW-0521">NADP</keyword>
<keyword evidence="5" id="KW-0274">FAD</keyword>
<evidence type="ECO:0000256" key="6">
    <source>
        <dbReference type="ARBA" id="ARBA00022857"/>
    </source>
</evidence>
<dbReference type="FunFam" id="3.40.50.360:FF:000034">
    <property type="entry name" value="NADPH-dependent diflavin oxidoreductase 1"/>
    <property type="match status" value="1"/>
</dbReference>
<dbReference type="Pfam" id="PF00258">
    <property type="entry name" value="Flavodoxin_1"/>
    <property type="match status" value="1"/>
</dbReference>
<dbReference type="FunCoup" id="A0A423XEE0">
    <property type="interactions" value="708"/>
</dbReference>
<gene>
    <name evidence="10" type="ORF">VPNG_03131</name>
</gene>
<dbReference type="InParanoid" id="A0A423XEE0"/>
<dbReference type="GO" id="GO:0010181">
    <property type="term" value="F:FMN binding"/>
    <property type="evidence" value="ECO:0007669"/>
    <property type="project" value="InterPro"/>
</dbReference>
<evidence type="ECO:0000256" key="3">
    <source>
        <dbReference type="ARBA" id="ARBA00022630"/>
    </source>
</evidence>
<dbReference type="Gene3D" id="3.40.50.80">
    <property type="entry name" value="Nucleotide-binding domain of ferredoxin-NADP reductase (FNR) module"/>
    <property type="match status" value="1"/>
</dbReference>
<dbReference type="SUPFAM" id="SSF52218">
    <property type="entry name" value="Flavoproteins"/>
    <property type="match status" value="1"/>
</dbReference>
<dbReference type="InterPro" id="IPR039261">
    <property type="entry name" value="FNR_nucleotide-bd"/>
</dbReference>
<evidence type="ECO:0000256" key="1">
    <source>
        <dbReference type="ARBA" id="ARBA00001917"/>
    </source>
</evidence>
<dbReference type="Gene3D" id="1.20.990.10">
    <property type="entry name" value="NADPH-cytochrome p450 Reductase, Chain A, domain 3"/>
    <property type="match status" value="1"/>
</dbReference>
<dbReference type="PRINTS" id="PR00371">
    <property type="entry name" value="FPNCR"/>
</dbReference>
<dbReference type="Pfam" id="PF00667">
    <property type="entry name" value="FAD_binding_1"/>
    <property type="match status" value="1"/>
</dbReference>
<dbReference type="GO" id="GO:0050660">
    <property type="term" value="F:flavin adenine dinucleotide binding"/>
    <property type="evidence" value="ECO:0007669"/>
    <property type="project" value="TreeGrafter"/>
</dbReference>
<evidence type="ECO:0000256" key="2">
    <source>
        <dbReference type="ARBA" id="ARBA00001974"/>
    </source>
</evidence>
<comment type="cofactor">
    <cofactor evidence="2">
        <name>FAD</name>
        <dbReference type="ChEBI" id="CHEBI:57692"/>
    </cofactor>
</comment>
<name>A0A423XEE0_9PEZI</name>
<dbReference type="InterPro" id="IPR017927">
    <property type="entry name" value="FAD-bd_FR_type"/>
</dbReference>
<comment type="caution">
    <text evidence="10">The sequence shown here is derived from an EMBL/GenBank/DDBJ whole genome shotgun (WGS) entry which is preliminary data.</text>
</comment>
<evidence type="ECO:0000313" key="11">
    <source>
        <dbReference type="Proteomes" id="UP000285146"/>
    </source>
</evidence>
<feature type="domain" description="FAD-binding FR-type" evidence="9">
    <location>
        <begin position="298"/>
        <end position="561"/>
    </location>
</feature>
<dbReference type="InterPro" id="IPR001094">
    <property type="entry name" value="Flavdoxin-like"/>
</dbReference>
<keyword evidence="4" id="KW-0288">FMN</keyword>
<dbReference type="PRINTS" id="PR00369">
    <property type="entry name" value="FLAVODOXIN"/>
</dbReference>
<accession>A0A423XEE0</accession>
<dbReference type="OrthoDB" id="1856718at2759"/>
<keyword evidence="3" id="KW-0285">Flavoprotein</keyword>
<dbReference type="GO" id="GO:0016491">
    <property type="term" value="F:oxidoreductase activity"/>
    <property type="evidence" value="ECO:0007669"/>
    <property type="project" value="UniProtKB-KW"/>
</dbReference>
<evidence type="ECO:0000259" key="9">
    <source>
        <dbReference type="PROSITE" id="PS51384"/>
    </source>
</evidence>
<dbReference type="PROSITE" id="PS51384">
    <property type="entry name" value="FAD_FR"/>
    <property type="match status" value="1"/>
</dbReference>
<reference evidence="10 11" key="1">
    <citation type="submission" date="2015-09" db="EMBL/GenBank/DDBJ databases">
        <title>Host preference determinants of Valsa canker pathogens revealed by comparative genomics.</title>
        <authorList>
            <person name="Yin Z."/>
            <person name="Huang L."/>
        </authorList>
    </citation>
    <scope>NUCLEOTIDE SEQUENCE [LARGE SCALE GENOMIC DNA]</scope>
    <source>
        <strain evidence="10 11">SXYLt</strain>
    </source>
</reference>
<dbReference type="Pfam" id="PF00175">
    <property type="entry name" value="NAD_binding_1"/>
    <property type="match status" value="1"/>
</dbReference>
<evidence type="ECO:0000259" key="8">
    <source>
        <dbReference type="PROSITE" id="PS50902"/>
    </source>
</evidence>
<dbReference type="PANTHER" id="PTHR19384:SF10">
    <property type="entry name" value="NADPH-DEPENDENT DIFLAVIN OXIDOREDUCTASE 1"/>
    <property type="match status" value="1"/>
</dbReference>
<evidence type="ECO:0000256" key="7">
    <source>
        <dbReference type="ARBA" id="ARBA00023002"/>
    </source>
</evidence>
<dbReference type="InterPro" id="IPR008254">
    <property type="entry name" value="Flavodoxin/NO_synth"/>
</dbReference>
<proteinExistence type="predicted"/>
<dbReference type="GO" id="GO:0005829">
    <property type="term" value="C:cytosol"/>
    <property type="evidence" value="ECO:0007669"/>
    <property type="project" value="TreeGrafter"/>
</dbReference>
<dbReference type="Gene3D" id="2.40.30.10">
    <property type="entry name" value="Translation factors"/>
    <property type="match status" value="1"/>
</dbReference>
<protein>
    <submittedName>
        <fullName evidence="10">Uncharacterized protein</fullName>
    </submittedName>
</protein>
<sequence>MEAEGIAGGPNEDALTNRRLLVLYGTETGNSQEIAQEIGQAAERLRFQTEIEEMNDVPLKELAQYRLAIFVVSTTGQGDVPADAALFWKSLLRKKLPPTCLGQLRFTTFGLGDSSYPKFNWAARKLHKRLSQLGAVEFHPAGEGDERHDNGIDSIYLPWFQDLQARLLTEFPLPDGIEPIPDGALLPPKYPIAVAEMELNLPIHQRWEANREKHAALSHIQNPKSMSQERDDEYARRIDPNGIGESFRRGEITVQPSNQRDLVNLDKDNILKDHPEQYDLQDGIYDDHQDQEKVLPIPGTFMAELMQNKRVTPKSHWQDVRQLRLHILRSPWSDDHLPILEPGWAAVIYPKNFPEDVEALIKLMGWEKMADKRILWQYSGPNADDGLQMTKKGGLRRPRGLYPFKDATLRDLLLHNIDFNAVPNRTFLRELRRHTNDEREIERLLELTHESNSQEFYDYTSRPRRTILEVLEDFPNVKVPIEYALETFPVIRGRLYSIANHNDDHDSHEAKFHEIDLIAAMVEYKTIIRRPRQGLCSRYLRSLEPGTKLAVGLVRGNPPPSGDKNVMRPLIAIATGTGIAPIRSLIQERNLYHRAGDMLLFFGARSKDADFHYHREWPKTGHLEVITAFSRDPVPESEAEFLDPYKMQSLDVVKTQYDELNPRAESMNATNMPWLQSFDYDRGKMYIQHQVRRHAQKICGLIDRHSAPPIFVVCGNSGRMQISVRRALEDALVIGGEAKDNEQAKKMLQDWGMWVETW</sequence>
<evidence type="ECO:0000313" key="10">
    <source>
        <dbReference type="EMBL" id="ROW14522.1"/>
    </source>
</evidence>
<dbReference type="InterPro" id="IPR017938">
    <property type="entry name" value="Riboflavin_synthase-like_b-brl"/>
</dbReference>
<dbReference type="InterPro" id="IPR023173">
    <property type="entry name" value="NADPH_Cyt_P450_Rdtase_alpha"/>
</dbReference>
<evidence type="ECO:0000256" key="4">
    <source>
        <dbReference type="ARBA" id="ARBA00022643"/>
    </source>
</evidence>
<dbReference type="STRING" id="1230097.A0A423XEE0"/>
<keyword evidence="11" id="KW-1185">Reference proteome</keyword>
<dbReference type="InterPro" id="IPR029039">
    <property type="entry name" value="Flavoprotein-like_sf"/>
</dbReference>
<dbReference type="Gene3D" id="3.40.50.360">
    <property type="match status" value="1"/>
</dbReference>
<dbReference type="InterPro" id="IPR003097">
    <property type="entry name" value="CysJ-like_FAD-binding"/>
</dbReference>
<dbReference type="SUPFAM" id="SSF52343">
    <property type="entry name" value="Ferredoxin reductase-like, C-terminal NADP-linked domain"/>
    <property type="match status" value="1"/>
</dbReference>
<dbReference type="PROSITE" id="PS50902">
    <property type="entry name" value="FLAVODOXIN_LIKE"/>
    <property type="match status" value="1"/>
</dbReference>
<dbReference type="PANTHER" id="PTHR19384">
    <property type="entry name" value="NITRIC OXIDE SYNTHASE-RELATED"/>
    <property type="match status" value="1"/>
</dbReference>
<evidence type="ECO:0000256" key="5">
    <source>
        <dbReference type="ARBA" id="ARBA00022827"/>
    </source>
</evidence>
<feature type="domain" description="Flavodoxin-like" evidence="8">
    <location>
        <begin position="20"/>
        <end position="164"/>
    </location>
</feature>
<dbReference type="InterPro" id="IPR001709">
    <property type="entry name" value="Flavoprot_Pyr_Nucl_cyt_Rdtase"/>
</dbReference>